<proteinExistence type="predicted"/>
<evidence type="ECO:0000313" key="2">
    <source>
        <dbReference type="EMBL" id="WMV27148.1"/>
    </source>
</evidence>
<dbReference type="EMBL" id="CP133615">
    <property type="protein sequence ID" value="WMV27148.1"/>
    <property type="molecule type" value="Genomic_DNA"/>
</dbReference>
<name>A0AAF0QPW1_SOLVR</name>
<evidence type="ECO:0000313" key="3">
    <source>
        <dbReference type="Proteomes" id="UP001234989"/>
    </source>
</evidence>
<protein>
    <submittedName>
        <fullName evidence="2">Uncharacterized protein</fullName>
    </submittedName>
</protein>
<gene>
    <name evidence="2" type="ORF">MTR67_020533</name>
</gene>
<sequence>METVLQRSAGQCIKVLVKMVKTVTREGEISNSHANGASKKTREAYTTCPDETEEDDIPLVRYRQAAKRDTTRTDAIDMPVIAPSEIPFELVEVLNGG</sequence>
<dbReference type="AlphaFoldDB" id="A0AAF0QPW1"/>
<reference evidence="2" key="1">
    <citation type="submission" date="2023-08" db="EMBL/GenBank/DDBJ databases">
        <title>A de novo genome assembly of Solanum verrucosum Schlechtendal, a Mexican diploid species geographically isolated from the other diploid A-genome species in potato relatives.</title>
        <authorList>
            <person name="Hosaka K."/>
        </authorList>
    </citation>
    <scope>NUCLEOTIDE SEQUENCE</scope>
    <source>
        <tissue evidence="2">Young leaves</tissue>
    </source>
</reference>
<accession>A0AAF0QPW1</accession>
<dbReference type="Proteomes" id="UP001234989">
    <property type="component" value="Chromosome 4"/>
</dbReference>
<keyword evidence="3" id="KW-1185">Reference proteome</keyword>
<evidence type="ECO:0000256" key="1">
    <source>
        <dbReference type="SAM" id="MobiDB-lite"/>
    </source>
</evidence>
<organism evidence="2 3">
    <name type="scientific">Solanum verrucosum</name>
    <dbReference type="NCBI Taxonomy" id="315347"/>
    <lineage>
        <taxon>Eukaryota</taxon>
        <taxon>Viridiplantae</taxon>
        <taxon>Streptophyta</taxon>
        <taxon>Embryophyta</taxon>
        <taxon>Tracheophyta</taxon>
        <taxon>Spermatophyta</taxon>
        <taxon>Magnoliopsida</taxon>
        <taxon>eudicotyledons</taxon>
        <taxon>Gunneridae</taxon>
        <taxon>Pentapetalae</taxon>
        <taxon>asterids</taxon>
        <taxon>lamiids</taxon>
        <taxon>Solanales</taxon>
        <taxon>Solanaceae</taxon>
        <taxon>Solanoideae</taxon>
        <taxon>Solaneae</taxon>
        <taxon>Solanum</taxon>
    </lineage>
</organism>
<feature type="region of interest" description="Disordered" evidence="1">
    <location>
        <begin position="28"/>
        <end position="52"/>
    </location>
</feature>